<dbReference type="Gene3D" id="2.30.39.10">
    <property type="entry name" value="Alpha-1-antitrypsin, domain 1"/>
    <property type="match status" value="1"/>
</dbReference>
<dbReference type="SUPFAM" id="SSF56574">
    <property type="entry name" value="Serpins"/>
    <property type="match status" value="1"/>
</dbReference>
<dbReference type="GO" id="GO:0005615">
    <property type="term" value="C:extracellular space"/>
    <property type="evidence" value="ECO:0007669"/>
    <property type="project" value="InterPro"/>
</dbReference>
<dbReference type="InterPro" id="IPR023796">
    <property type="entry name" value="Serpin_dom"/>
</dbReference>
<evidence type="ECO:0000313" key="3">
    <source>
        <dbReference type="EMBL" id="ARF11248.1"/>
    </source>
</evidence>
<evidence type="ECO:0000259" key="2">
    <source>
        <dbReference type="SMART" id="SM00093"/>
    </source>
</evidence>
<dbReference type="GO" id="GO:0004867">
    <property type="term" value="F:serine-type endopeptidase inhibitor activity"/>
    <property type="evidence" value="ECO:0007669"/>
    <property type="project" value="InterPro"/>
</dbReference>
<name>A0A1V0SHZ4_9VIRU</name>
<accession>A0A1V0SHZ4</accession>
<gene>
    <name evidence="3" type="ORF">Klosneuvirus_1_105</name>
</gene>
<organism evidence="3">
    <name type="scientific">Klosneuvirus KNV1</name>
    <dbReference type="NCBI Taxonomy" id="1977640"/>
    <lineage>
        <taxon>Viruses</taxon>
        <taxon>Varidnaviria</taxon>
        <taxon>Bamfordvirae</taxon>
        <taxon>Nucleocytoviricota</taxon>
        <taxon>Megaviricetes</taxon>
        <taxon>Imitervirales</taxon>
        <taxon>Mimiviridae</taxon>
        <taxon>Klosneuvirinae</taxon>
        <taxon>Klosneuvirus</taxon>
    </lineage>
</organism>
<feature type="domain" description="Serpin" evidence="2">
    <location>
        <begin position="158"/>
        <end position="510"/>
    </location>
</feature>
<dbReference type="SMART" id="SM00093">
    <property type="entry name" value="SERPIN"/>
    <property type="match status" value="1"/>
</dbReference>
<dbReference type="PANTHER" id="PTHR11461">
    <property type="entry name" value="SERINE PROTEASE INHIBITOR, SERPIN"/>
    <property type="match status" value="1"/>
</dbReference>
<dbReference type="EMBL" id="KY684108">
    <property type="protein sequence ID" value="ARF11248.1"/>
    <property type="molecule type" value="Genomic_DNA"/>
</dbReference>
<dbReference type="Pfam" id="PF00079">
    <property type="entry name" value="Serpin"/>
    <property type="match status" value="1"/>
</dbReference>
<evidence type="ECO:0000256" key="1">
    <source>
        <dbReference type="RuleBase" id="RU000411"/>
    </source>
</evidence>
<dbReference type="CDD" id="cd00172">
    <property type="entry name" value="serpin"/>
    <property type="match status" value="1"/>
</dbReference>
<proteinExistence type="inferred from homology"/>
<dbReference type="InterPro" id="IPR036186">
    <property type="entry name" value="Serpin_sf"/>
</dbReference>
<comment type="similarity">
    <text evidence="1">Belongs to the serpin family.</text>
</comment>
<dbReference type="PANTHER" id="PTHR11461:SF211">
    <property type="entry name" value="GH10112P-RELATED"/>
    <property type="match status" value="1"/>
</dbReference>
<dbReference type="InterPro" id="IPR042178">
    <property type="entry name" value="Serpin_sf_1"/>
</dbReference>
<dbReference type="InterPro" id="IPR000215">
    <property type="entry name" value="Serpin_fam"/>
</dbReference>
<protein>
    <submittedName>
        <fullName evidence="3">Serpin</fullName>
    </submittedName>
</protein>
<dbReference type="InterPro" id="IPR042185">
    <property type="entry name" value="Serpin_sf_2"/>
</dbReference>
<sequence>MNNFNIQEHNQNIGRRLMERNNWYKQSENLNQQGTGQQIQRMQQFKYNDHMKQFGEITGSSFDTSDLDKGMPFRPVASTATDRYRVMGENNDIDRSNPTHVDFDLYRQQSNIEVSYYDPYNANPVKTDSFSEMDFQQENIITHNKENPISEIINGFSIGFMRQFLENIKQYKSLILSPFNILQVFAMLYIGSNTKTETDLRNYFTFPSKKSTFDNIYKINNALIQTGLVSIMNLVCVPYYLNLNEGYLSYINKLGSFIKINPQNAVQDASKINKIISKSTNGMINNVMTPDMINSETALILISTIYFYSQWKKPFNKQYTQIEIFNGITRRQVHIMQQMKESHRYFEDRVNQILEMDYLNGDFAMGFILPKDNYTQPIIGSYEQYDYYINSLKTNEINLVKIPKFTCETKYRIDNLFKKYGLKEIFNNLDISEIIPPFNNQPIGIDQIIHNAVIIVDEQGTKAAASTAMMLLSNSIEPQKPKINFIANHQFIYYIRHVPTNTIIFIGQYL</sequence>
<dbReference type="Gene3D" id="3.30.497.10">
    <property type="entry name" value="Antithrombin, subunit I, domain 2"/>
    <property type="match status" value="1"/>
</dbReference>
<reference evidence="3" key="1">
    <citation type="journal article" date="2017" name="Science">
        <title>Giant viruses with an expanded complement of translation system components.</title>
        <authorList>
            <person name="Schulz F."/>
            <person name="Yutin N."/>
            <person name="Ivanova N.N."/>
            <person name="Ortega D.R."/>
            <person name="Lee T.K."/>
            <person name="Vierheilig J."/>
            <person name="Daims H."/>
            <person name="Horn M."/>
            <person name="Wagner M."/>
            <person name="Jensen G.J."/>
            <person name="Kyrpides N.C."/>
            <person name="Koonin E.V."/>
            <person name="Woyke T."/>
        </authorList>
    </citation>
    <scope>NUCLEOTIDE SEQUENCE</scope>
    <source>
        <strain evidence="3">KNV1</strain>
    </source>
</reference>